<comment type="similarity">
    <text evidence="2">Belongs to the GSP K family.</text>
</comment>
<dbReference type="Gene3D" id="1.10.40.60">
    <property type="entry name" value="EpsJ-like"/>
    <property type="match status" value="2"/>
</dbReference>
<sequence length="296" mass="34325">MILIVVFMLISSLGAVVLNLSHERYLFESYIQNSVETEEIFLVSKSASEAVIKLLDMDDKKIDYLGEFWSQNIPLVLDEGKINIQIADQERYLNPNLLIKRKKIDQKMFSIFERLFEILDVNQQILFNIVDWIDRDSFSSGGEEDYDLYKAKNAPLDTVEELRLIKGVDDRIYNGRIVNGQFHPGLRSVISPYSNGKVNINTASKWVLMALDRDIDETVANAIISYRKGKPFKRVDDLINVDGMNSDILYRIKPYIDVKSENFLATIDIQLGDRKYKLVILLNRKGKTREIWKKLY</sequence>
<evidence type="ECO:0000256" key="5">
    <source>
        <dbReference type="ARBA" id="ARBA00022519"/>
    </source>
</evidence>
<dbReference type="SUPFAM" id="SSF81585">
    <property type="entry name" value="PsbU/PolX domain-like"/>
    <property type="match status" value="1"/>
</dbReference>
<dbReference type="PANTHER" id="PTHR38831">
    <property type="entry name" value="TYPE II SECRETION SYSTEM PROTEIN K"/>
    <property type="match status" value="1"/>
</dbReference>
<evidence type="ECO:0000313" key="12">
    <source>
        <dbReference type="Proteomes" id="UP000001366"/>
    </source>
</evidence>
<gene>
    <name evidence="11" type="ordered locus">PERMA_0817</name>
</gene>
<evidence type="ECO:0000256" key="9">
    <source>
        <dbReference type="ARBA" id="ARBA00023136"/>
    </source>
</evidence>
<keyword evidence="5" id="KW-0997">Cell inner membrane</keyword>
<keyword evidence="4" id="KW-1003">Cell membrane</keyword>
<comment type="subcellular location">
    <subcellularLocation>
        <location evidence="1">Cell inner membrane</location>
    </subcellularLocation>
</comment>
<keyword evidence="6" id="KW-0812">Transmembrane</keyword>
<dbReference type="Pfam" id="PF12836">
    <property type="entry name" value="HHH_3"/>
    <property type="match status" value="1"/>
</dbReference>
<keyword evidence="12" id="KW-1185">Reference proteome</keyword>
<name>C0QPK8_PERMH</name>
<evidence type="ECO:0000256" key="4">
    <source>
        <dbReference type="ARBA" id="ARBA00022475"/>
    </source>
</evidence>
<evidence type="ECO:0000256" key="2">
    <source>
        <dbReference type="ARBA" id="ARBA00007246"/>
    </source>
</evidence>
<keyword evidence="9" id="KW-0472">Membrane</keyword>
<organism evidence="11 12">
    <name type="scientific">Persephonella marina (strain DSM 14350 / EX-H1)</name>
    <dbReference type="NCBI Taxonomy" id="123214"/>
    <lineage>
        <taxon>Bacteria</taxon>
        <taxon>Pseudomonadati</taxon>
        <taxon>Aquificota</taxon>
        <taxon>Aquificia</taxon>
        <taxon>Aquificales</taxon>
        <taxon>Hydrogenothermaceae</taxon>
        <taxon>Persephonella</taxon>
    </lineage>
</organism>
<dbReference type="PIRSF" id="PIRSF002786">
    <property type="entry name" value="XcpX"/>
    <property type="match status" value="1"/>
</dbReference>
<evidence type="ECO:0000256" key="7">
    <source>
        <dbReference type="ARBA" id="ARBA00022927"/>
    </source>
</evidence>
<protein>
    <recommendedName>
        <fullName evidence="10">T2SS protein K first SAM-like domain-containing protein</fullName>
    </recommendedName>
</protein>
<dbReference type="Proteomes" id="UP000001366">
    <property type="component" value="Chromosome"/>
</dbReference>
<dbReference type="InterPro" id="IPR038072">
    <property type="entry name" value="GspK_central_sf"/>
</dbReference>
<dbReference type="InterPro" id="IPR005628">
    <property type="entry name" value="GspK"/>
</dbReference>
<dbReference type="HOGENOM" id="CLU_989187_0_0_0"/>
<dbReference type="SUPFAM" id="SSF54523">
    <property type="entry name" value="Pili subunits"/>
    <property type="match status" value="1"/>
</dbReference>
<dbReference type="EMBL" id="CP001230">
    <property type="protein sequence ID" value="ACO03308.1"/>
    <property type="molecule type" value="Genomic_DNA"/>
</dbReference>
<accession>C0QPK8</accession>
<dbReference type="eggNOG" id="COG3156">
    <property type="taxonomic scope" value="Bacteria"/>
</dbReference>
<keyword evidence="7" id="KW-0653">Protein transport</keyword>
<proteinExistence type="inferred from homology"/>
<dbReference type="PaxDb" id="123214-PERMA_0817"/>
<dbReference type="SUPFAM" id="SSF158544">
    <property type="entry name" value="GspK insert domain-like"/>
    <property type="match status" value="1"/>
</dbReference>
<dbReference type="AlphaFoldDB" id="C0QPK8"/>
<dbReference type="InterPro" id="IPR045584">
    <property type="entry name" value="Pilin-like"/>
</dbReference>
<dbReference type="PANTHER" id="PTHR38831:SF2">
    <property type="entry name" value="TYPE II SECRETION SYSTEM PROTEIN K"/>
    <property type="match status" value="1"/>
</dbReference>
<dbReference type="Gene3D" id="3.30.1300.30">
    <property type="entry name" value="GSPII I/J protein-like"/>
    <property type="match status" value="1"/>
</dbReference>
<dbReference type="Pfam" id="PF21687">
    <property type="entry name" value="T2SSK_1st"/>
    <property type="match status" value="1"/>
</dbReference>
<dbReference type="GO" id="GO:0005886">
    <property type="term" value="C:plasma membrane"/>
    <property type="evidence" value="ECO:0007669"/>
    <property type="project" value="UniProtKB-SubCell"/>
</dbReference>
<keyword evidence="3" id="KW-0813">Transport</keyword>
<evidence type="ECO:0000256" key="3">
    <source>
        <dbReference type="ARBA" id="ARBA00022448"/>
    </source>
</evidence>
<evidence type="ECO:0000313" key="11">
    <source>
        <dbReference type="EMBL" id="ACO03308.1"/>
    </source>
</evidence>
<keyword evidence="8" id="KW-1133">Transmembrane helix</keyword>
<dbReference type="KEGG" id="pmx:PERMA_0817"/>
<reference evidence="11 12" key="1">
    <citation type="journal article" date="2009" name="J. Bacteriol.">
        <title>Complete and draft genome sequences of six members of the Aquificales.</title>
        <authorList>
            <person name="Reysenbach A.L."/>
            <person name="Hamamura N."/>
            <person name="Podar M."/>
            <person name="Griffiths E."/>
            <person name="Ferreira S."/>
            <person name="Hochstein R."/>
            <person name="Heidelberg J."/>
            <person name="Johnson J."/>
            <person name="Mead D."/>
            <person name="Pohorille A."/>
            <person name="Sarmiento M."/>
            <person name="Schweighofer K."/>
            <person name="Seshadri R."/>
            <person name="Voytek M.A."/>
        </authorList>
    </citation>
    <scope>NUCLEOTIDE SEQUENCE [LARGE SCALE GENOMIC DNA]</scope>
    <source>
        <strain evidence="12">DSM 14350 / EX-H1</strain>
    </source>
</reference>
<dbReference type="OrthoDB" id="9790239at2"/>
<evidence type="ECO:0000256" key="8">
    <source>
        <dbReference type="ARBA" id="ARBA00022989"/>
    </source>
</evidence>
<feature type="domain" description="T2SS protein K first SAM-like" evidence="10">
    <location>
        <begin position="96"/>
        <end position="174"/>
    </location>
</feature>
<dbReference type="InterPro" id="IPR049031">
    <property type="entry name" value="T2SSK_SAM-like_1st"/>
</dbReference>
<evidence type="ECO:0000259" key="10">
    <source>
        <dbReference type="Pfam" id="PF21687"/>
    </source>
</evidence>
<dbReference type="RefSeq" id="WP_012675547.1">
    <property type="nucleotide sequence ID" value="NC_012440.1"/>
</dbReference>
<evidence type="ECO:0000256" key="6">
    <source>
        <dbReference type="ARBA" id="ARBA00022692"/>
    </source>
</evidence>
<dbReference type="GO" id="GO:0009306">
    <property type="term" value="P:protein secretion"/>
    <property type="evidence" value="ECO:0007669"/>
    <property type="project" value="InterPro"/>
</dbReference>
<evidence type="ECO:0000256" key="1">
    <source>
        <dbReference type="ARBA" id="ARBA00004533"/>
    </source>
</evidence>
<dbReference type="STRING" id="123214.PERMA_0817"/>